<proteinExistence type="predicted"/>
<evidence type="ECO:0000313" key="2">
    <source>
        <dbReference type="EMBL" id="MDG9733830.1"/>
    </source>
</evidence>
<protein>
    <submittedName>
        <fullName evidence="3">Uncharacterized protein</fullName>
    </submittedName>
</protein>
<sequence length="259" mass="27569">MKKHKKVKFSVFAGVVIVLMGFSSTSFIKADDTLTVKNNGTVGEEILRERGVQTYLNSLKSQEALGLQKVKKVDGSVVIEGKEEAKQDLTDDVGGASSAAVMPLADSQIKGTLAWSYQNSVRAFNYLSNNTASTVSFSLGSGLSVSLTPAQNTVVRAYFDWVTDNGFGLQISNGCFINPTSGSTSWWCNDSYPNRTSAVHIASAPDVWDTANSGNKGKVTVKNWSELGAIPTAFYGGWSCDYAGVARGAAWAGVGQGHK</sequence>
<organism evidence="3 4">
    <name type="scientific">Leuconostoc pseudomesenteroides</name>
    <dbReference type="NCBI Taxonomy" id="33968"/>
    <lineage>
        <taxon>Bacteria</taxon>
        <taxon>Bacillati</taxon>
        <taxon>Bacillota</taxon>
        <taxon>Bacilli</taxon>
        <taxon>Lactobacillales</taxon>
        <taxon>Lactobacillaceae</taxon>
        <taxon>Leuconostoc</taxon>
    </lineage>
</organism>
<gene>
    <name evidence="3" type="ORF">FGL85_03230</name>
    <name evidence="2" type="ORF">P1N92_06835</name>
</gene>
<evidence type="ECO:0000313" key="3">
    <source>
        <dbReference type="EMBL" id="QEA41588.1"/>
    </source>
</evidence>
<evidence type="ECO:0000256" key="1">
    <source>
        <dbReference type="SAM" id="SignalP"/>
    </source>
</evidence>
<dbReference type="EMBL" id="CP042383">
    <property type="protein sequence ID" value="QEA41588.1"/>
    <property type="molecule type" value="Genomic_DNA"/>
</dbReference>
<accession>A0A5B8T3G2</accession>
<reference evidence="3 4" key="1">
    <citation type="submission" date="2019-06" db="EMBL/GenBank/DDBJ databases">
        <title>Genome analyses of bacteria isolated from kimchi.</title>
        <authorList>
            <person name="Lee S."/>
            <person name="Ahn S."/>
            <person name="Roh S."/>
        </authorList>
    </citation>
    <scope>NUCLEOTIDE SEQUENCE [LARGE SCALE GENOMIC DNA]</scope>
    <source>
        <strain evidence="3 4">CBA3630</strain>
    </source>
</reference>
<feature type="chain" id="PRO_5022777013" evidence="1">
    <location>
        <begin position="31"/>
        <end position="259"/>
    </location>
</feature>
<dbReference type="RefSeq" id="WP_010290803.1">
    <property type="nucleotide sequence ID" value="NZ_CP042383.1"/>
</dbReference>
<dbReference type="GeneID" id="64343864"/>
<keyword evidence="1" id="KW-0732">Signal</keyword>
<dbReference type="Proteomes" id="UP001529201">
    <property type="component" value="Unassembled WGS sequence"/>
</dbReference>
<evidence type="ECO:0000313" key="4">
    <source>
        <dbReference type="Proteomes" id="UP000321296"/>
    </source>
</evidence>
<dbReference type="EMBL" id="JARGDN010000006">
    <property type="protein sequence ID" value="MDG9733830.1"/>
    <property type="molecule type" value="Genomic_DNA"/>
</dbReference>
<dbReference type="Proteomes" id="UP000321296">
    <property type="component" value="Chromosome"/>
</dbReference>
<reference evidence="2 5" key="2">
    <citation type="submission" date="2023-02" db="EMBL/GenBank/DDBJ databases">
        <title>Antimicrobial susceptibility testing and tentative epidemiological cut-off values for Lactobacillaceae family species intended for ingestion.</title>
        <authorList>
            <person name="Noehr-Meldgaard K."/>
            <person name="Struve C."/>
            <person name="Ingmer H."/>
            <person name="Koza A."/>
            <person name="Al-Nakeeb K."/>
            <person name="Agersoe Y."/>
        </authorList>
    </citation>
    <scope>NUCLEOTIDE SEQUENCE [LARGE SCALE GENOMIC DNA]</scope>
    <source>
        <strain evidence="2 5">DSM 20193</strain>
    </source>
</reference>
<dbReference type="AlphaFoldDB" id="A0A5B8T3G2"/>
<evidence type="ECO:0000313" key="5">
    <source>
        <dbReference type="Proteomes" id="UP001529201"/>
    </source>
</evidence>
<name>A0A5B8T3G2_LEUPS</name>
<feature type="signal peptide" evidence="1">
    <location>
        <begin position="1"/>
        <end position="30"/>
    </location>
</feature>
<keyword evidence="5" id="KW-1185">Reference proteome</keyword>
<dbReference type="KEGG" id="lpse:FGL85_03230"/>